<evidence type="ECO:0000256" key="2">
    <source>
        <dbReference type="ARBA" id="ARBA00004370"/>
    </source>
</evidence>
<dbReference type="CDD" id="cd00075">
    <property type="entry name" value="HATPase"/>
    <property type="match status" value="1"/>
</dbReference>
<evidence type="ECO:0000256" key="1">
    <source>
        <dbReference type="ARBA" id="ARBA00000085"/>
    </source>
</evidence>
<accession>A0A1G9FB15</accession>
<keyword evidence="4" id="KW-0597">Phosphoprotein</keyword>
<dbReference type="PROSITE" id="PS50113">
    <property type="entry name" value="PAC"/>
    <property type="match status" value="1"/>
</dbReference>
<keyword evidence="5" id="KW-0808">Transferase</keyword>
<dbReference type="SUPFAM" id="SSF55785">
    <property type="entry name" value="PYP-like sensor domain (PAS domain)"/>
    <property type="match status" value="1"/>
</dbReference>
<dbReference type="CDD" id="cd06225">
    <property type="entry name" value="HAMP"/>
    <property type="match status" value="1"/>
</dbReference>
<dbReference type="GO" id="GO:0000155">
    <property type="term" value="F:phosphorelay sensor kinase activity"/>
    <property type="evidence" value="ECO:0007669"/>
    <property type="project" value="InterPro"/>
</dbReference>
<dbReference type="Pfam" id="PF23846">
    <property type="entry name" value="Cache_WalK"/>
    <property type="match status" value="1"/>
</dbReference>
<dbReference type="AlphaFoldDB" id="A0A1G9FB15"/>
<dbReference type="Pfam" id="PF02518">
    <property type="entry name" value="HATPase_c"/>
    <property type="match status" value="1"/>
</dbReference>
<dbReference type="Gene3D" id="1.10.287.130">
    <property type="match status" value="1"/>
</dbReference>
<dbReference type="CDD" id="cd18773">
    <property type="entry name" value="PDC1_HK_sensor"/>
    <property type="match status" value="1"/>
</dbReference>
<dbReference type="CDD" id="cd00082">
    <property type="entry name" value="HisKA"/>
    <property type="match status" value="1"/>
</dbReference>
<dbReference type="PROSITE" id="PS50885">
    <property type="entry name" value="HAMP"/>
    <property type="match status" value="1"/>
</dbReference>
<dbReference type="Pfam" id="PF00672">
    <property type="entry name" value="HAMP"/>
    <property type="match status" value="1"/>
</dbReference>
<protein>
    <recommendedName>
        <fullName evidence="3">histidine kinase</fullName>
        <ecNumber evidence="3">2.7.13.3</ecNumber>
    </recommendedName>
</protein>
<dbReference type="NCBIfam" id="NF033092">
    <property type="entry name" value="HK_WalK"/>
    <property type="match status" value="1"/>
</dbReference>
<dbReference type="EC" id="2.7.13.3" evidence="3"/>
<dbReference type="PANTHER" id="PTHR45453:SF1">
    <property type="entry name" value="PHOSPHATE REGULON SENSOR PROTEIN PHOR"/>
    <property type="match status" value="1"/>
</dbReference>
<dbReference type="FunFam" id="3.30.565.10:FF:000006">
    <property type="entry name" value="Sensor histidine kinase WalK"/>
    <property type="match status" value="1"/>
</dbReference>
<organism evidence="11 12">
    <name type="scientific">Enterococcus casseliflavus</name>
    <name type="common">Enterococcus flavescens</name>
    <dbReference type="NCBI Taxonomy" id="37734"/>
    <lineage>
        <taxon>Bacteria</taxon>
        <taxon>Bacillati</taxon>
        <taxon>Bacillota</taxon>
        <taxon>Bacilli</taxon>
        <taxon>Lactobacillales</taxon>
        <taxon>Enterococcaceae</taxon>
        <taxon>Enterococcus</taxon>
    </lineage>
</organism>
<dbReference type="SMART" id="SM00388">
    <property type="entry name" value="HisKA"/>
    <property type="match status" value="1"/>
</dbReference>
<comment type="catalytic activity">
    <reaction evidence="1">
        <text>ATP + protein L-histidine = ADP + protein N-phospho-L-histidine.</text>
        <dbReference type="EC" id="2.7.13.3"/>
    </reaction>
</comment>
<dbReference type="Pfam" id="PF00512">
    <property type="entry name" value="HisKA"/>
    <property type="match status" value="1"/>
</dbReference>
<dbReference type="InterPro" id="IPR036097">
    <property type="entry name" value="HisK_dim/P_sf"/>
</dbReference>
<dbReference type="InterPro" id="IPR003594">
    <property type="entry name" value="HATPase_dom"/>
</dbReference>
<dbReference type="SUPFAM" id="SSF55874">
    <property type="entry name" value="ATPase domain of HSP90 chaperone/DNA topoisomerase II/histidine kinase"/>
    <property type="match status" value="1"/>
</dbReference>
<dbReference type="InterPro" id="IPR000700">
    <property type="entry name" value="PAS-assoc_C"/>
</dbReference>
<dbReference type="PRINTS" id="PR00344">
    <property type="entry name" value="BCTRLSENSOR"/>
</dbReference>
<comment type="caution">
    <text evidence="11">The sequence shown here is derived from an EMBL/GenBank/DDBJ whole genome shotgun (WGS) entry which is preliminary data.</text>
</comment>
<dbReference type="InterPro" id="IPR013767">
    <property type="entry name" value="PAS_fold"/>
</dbReference>
<dbReference type="PROSITE" id="PS50112">
    <property type="entry name" value="PAS"/>
    <property type="match status" value="1"/>
</dbReference>
<evidence type="ECO:0000256" key="9">
    <source>
        <dbReference type="ARBA" id="ARBA00023012"/>
    </source>
</evidence>
<dbReference type="InterPro" id="IPR035965">
    <property type="entry name" value="PAS-like_dom_sf"/>
</dbReference>
<dbReference type="Pfam" id="PF00989">
    <property type="entry name" value="PAS"/>
    <property type="match status" value="1"/>
</dbReference>
<dbReference type="OrthoDB" id="9813151at2"/>
<dbReference type="InterPro" id="IPR036890">
    <property type="entry name" value="HATPase_C_sf"/>
</dbReference>
<dbReference type="SMART" id="SM00304">
    <property type="entry name" value="HAMP"/>
    <property type="match status" value="1"/>
</dbReference>
<dbReference type="Proteomes" id="UP000286288">
    <property type="component" value="Unassembled WGS sequence"/>
</dbReference>
<dbReference type="InterPro" id="IPR000014">
    <property type="entry name" value="PAS"/>
</dbReference>
<evidence type="ECO:0000256" key="4">
    <source>
        <dbReference type="ARBA" id="ARBA00022553"/>
    </source>
</evidence>
<comment type="subcellular location">
    <subcellularLocation>
        <location evidence="2">Membrane</location>
    </subcellularLocation>
</comment>
<dbReference type="GO" id="GO:0006355">
    <property type="term" value="P:regulation of DNA-templated transcription"/>
    <property type="evidence" value="ECO:0007669"/>
    <property type="project" value="InterPro"/>
</dbReference>
<dbReference type="InterPro" id="IPR005467">
    <property type="entry name" value="His_kinase_dom"/>
</dbReference>
<dbReference type="InterPro" id="IPR049814">
    <property type="entry name" value="Resp_reg_WalK"/>
</dbReference>
<gene>
    <name evidence="11" type="primary">walK</name>
    <name evidence="11" type="ORF">DW084_14035</name>
</gene>
<evidence type="ECO:0000256" key="6">
    <source>
        <dbReference type="ARBA" id="ARBA00022692"/>
    </source>
</evidence>
<keyword evidence="9" id="KW-0902">Two-component regulatory system</keyword>
<name>A0A1G9FB15_ENTCA</name>
<dbReference type="Gene3D" id="1.10.8.500">
    <property type="entry name" value="HAMP domain in histidine kinase"/>
    <property type="match status" value="1"/>
</dbReference>
<dbReference type="InterPro" id="IPR057640">
    <property type="entry name" value="Cache_WalK"/>
</dbReference>
<dbReference type="SUPFAM" id="SSF47384">
    <property type="entry name" value="Homodimeric domain of signal transducing histidine kinase"/>
    <property type="match status" value="1"/>
</dbReference>
<evidence type="ECO:0000313" key="11">
    <source>
        <dbReference type="EMBL" id="RHK05396.1"/>
    </source>
</evidence>
<dbReference type="SMART" id="SM00387">
    <property type="entry name" value="HATPase_c"/>
    <property type="match status" value="1"/>
</dbReference>
<dbReference type="CDD" id="cd00130">
    <property type="entry name" value="PAS"/>
    <property type="match status" value="1"/>
</dbReference>
<dbReference type="RefSeq" id="WP_074536548.1">
    <property type="nucleotide sequence ID" value="NZ_FNFS01000014.1"/>
</dbReference>
<dbReference type="GO" id="GO:0004721">
    <property type="term" value="F:phosphoprotein phosphatase activity"/>
    <property type="evidence" value="ECO:0007669"/>
    <property type="project" value="TreeGrafter"/>
</dbReference>
<evidence type="ECO:0000256" key="3">
    <source>
        <dbReference type="ARBA" id="ARBA00012438"/>
    </source>
</evidence>
<dbReference type="Gene3D" id="3.30.565.10">
    <property type="entry name" value="Histidine kinase-like ATPase, C-terminal domain"/>
    <property type="match status" value="1"/>
</dbReference>
<proteinExistence type="predicted"/>
<dbReference type="NCBIfam" id="TIGR00229">
    <property type="entry name" value="sensory_box"/>
    <property type="match status" value="1"/>
</dbReference>
<dbReference type="InterPro" id="IPR003661">
    <property type="entry name" value="HisK_dim/P_dom"/>
</dbReference>
<dbReference type="SMART" id="SM00091">
    <property type="entry name" value="PAS"/>
    <property type="match status" value="1"/>
</dbReference>
<dbReference type="InterPro" id="IPR004358">
    <property type="entry name" value="Sig_transdc_His_kin-like_C"/>
</dbReference>
<dbReference type="InterPro" id="IPR003660">
    <property type="entry name" value="HAMP_dom"/>
</dbReference>
<dbReference type="EMBL" id="QRMZ01000020">
    <property type="protein sequence ID" value="RHK05396.1"/>
    <property type="molecule type" value="Genomic_DNA"/>
</dbReference>
<dbReference type="PANTHER" id="PTHR45453">
    <property type="entry name" value="PHOSPHATE REGULON SENSOR PROTEIN PHOR"/>
    <property type="match status" value="1"/>
</dbReference>
<evidence type="ECO:0000256" key="5">
    <source>
        <dbReference type="ARBA" id="ARBA00022679"/>
    </source>
</evidence>
<dbReference type="Gene3D" id="3.30.450.20">
    <property type="entry name" value="PAS domain"/>
    <property type="match status" value="2"/>
</dbReference>
<keyword evidence="8" id="KW-1133">Transmembrane helix</keyword>
<dbReference type="PROSITE" id="PS50109">
    <property type="entry name" value="HIS_KIN"/>
    <property type="match status" value="1"/>
</dbReference>
<reference evidence="11 12" key="1">
    <citation type="submission" date="2018-08" db="EMBL/GenBank/DDBJ databases">
        <title>A genome reference for cultivated species of the human gut microbiota.</title>
        <authorList>
            <person name="Zou Y."/>
            <person name="Xue W."/>
            <person name="Luo G."/>
        </authorList>
    </citation>
    <scope>NUCLEOTIDE SEQUENCE [LARGE SCALE GENOMIC DNA]</scope>
    <source>
        <strain evidence="11 12">AF48-16</strain>
    </source>
</reference>
<evidence type="ECO:0000256" key="8">
    <source>
        <dbReference type="ARBA" id="ARBA00022989"/>
    </source>
</evidence>
<evidence type="ECO:0000313" key="12">
    <source>
        <dbReference type="Proteomes" id="UP000286288"/>
    </source>
</evidence>
<dbReference type="GO" id="GO:0005886">
    <property type="term" value="C:plasma membrane"/>
    <property type="evidence" value="ECO:0007669"/>
    <property type="project" value="TreeGrafter"/>
</dbReference>
<dbReference type="FunFam" id="1.10.287.130:FF:000001">
    <property type="entry name" value="Two-component sensor histidine kinase"/>
    <property type="match status" value="1"/>
</dbReference>
<dbReference type="GO" id="GO:0016036">
    <property type="term" value="P:cellular response to phosphate starvation"/>
    <property type="evidence" value="ECO:0007669"/>
    <property type="project" value="TreeGrafter"/>
</dbReference>
<keyword evidence="7 11" id="KW-0418">Kinase</keyword>
<evidence type="ECO:0000256" key="7">
    <source>
        <dbReference type="ARBA" id="ARBA00022777"/>
    </source>
</evidence>
<keyword evidence="6" id="KW-0812">Transmembrane</keyword>
<evidence type="ECO:0000256" key="10">
    <source>
        <dbReference type="ARBA" id="ARBA00023136"/>
    </source>
</evidence>
<dbReference type="InterPro" id="IPR050351">
    <property type="entry name" value="BphY/WalK/GraS-like"/>
</dbReference>
<dbReference type="SUPFAM" id="SSF158472">
    <property type="entry name" value="HAMP domain-like"/>
    <property type="match status" value="1"/>
</dbReference>
<sequence>MKNKVRFFQSVNFKIALTFILILLIAIQIIGAYFIRELERTTVDAFKRDMEARASTLVVTLGSELSRMDNDDGLDWDSMNASLNRILTSTNSSEILEMRVVDEQGIIRATTNINDRGSVGEKNDYRDYDTNRSEVLYDESSGQRVFNIVQSIQSPTGDTVLGTLYLRSNLESKYNEVSTTAVIFVTASLIAAVISIIVALLVSRSITQPIGEMREQAIRIAKGDYSRKVAIHGKDELGQLAETFNQLGERIEETQEAMESERNRLDSVLSHMTDGVVATDRRGKVITINEMAMSLLNVTNEEAIGQSILTLLEIDEEYTLRKLLENPEDMLLERPSNDLTGTNMILRIDFSMIRRESGFISGLVAVMHDVTEQEKNEQERREFVSNVSHELRTPLTSMRSYIEALSEGAWKDPEIAPNFLKVTLDETDRMIRMINDLLSLSRMDSGNSQLQLEYINFNEMVNFVLDRFDMMVTNESKKYLIRREFTKRELWVEVDTDKMIQVIDNIMNNAIKYSPDGGIITVKLMETHNNIVLSINDQGLGIPKKDLTKIFDRFYRVDKARARQQGGTGLGLAISREVIKAHGGAIWAESRENRGSTFYIMLPYEPYEEDWWV</sequence>
<keyword evidence="10" id="KW-0472">Membrane</keyword>